<gene>
    <name evidence="1" type="ORF">PHMEG_00015244</name>
</gene>
<evidence type="ECO:0000313" key="2">
    <source>
        <dbReference type="Proteomes" id="UP000198211"/>
    </source>
</evidence>
<protein>
    <submittedName>
        <fullName evidence="1">Uncharacterized protein</fullName>
    </submittedName>
</protein>
<keyword evidence="2" id="KW-1185">Reference proteome</keyword>
<accession>A0A225W3C2</accession>
<organism evidence="1 2">
    <name type="scientific">Phytophthora megakarya</name>
    <dbReference type="NCBI Taxonomy" id="4795"/>
    <lineage>
        <taxon>Eukaryota</taxon>
        <taxon>Sar</taxon>
        <taxon>Stramenopiles</taxon>
        <taxon>Oomycota</taxon>
        <taxon>Peronosporomycetes</taxon>
        <taxon>Peronosporales</taxon>
        <taxon>Peronosporaceae</taxon>
        <taxon>Phytophthora</taxon>
    </lineage>
</organism>
<comment type="caution">
    <text evidence="1">The sequence shown here is derived from an EMBL/GenBank/DDBJ whole genome shotgun (WGS) entry which is preliminary data.</text>
</comment>
<evidence type="ECO:0000313" key="1">
    <source>
        <dbReference type="EMBL" id="OWZ11699.1"/>
    </source>
</evidence>
<proteinExistence type="predicted"/>
<dbReference type="Proteomes" id="UP000198211">
    <property type="component" value="Unassembled WGS sequence"/>
</dbReference>
<dbReference type="AlphaFoldDB" id="A0A225W3C2"/>
<dbReference type="EMBL" id="NBNE01002051">
    <property type="protein sequence ID" value="OWZ11699.1"/>
    <property type="molecule type" value="Genomic_DNA"/>
</dbReference>
<sequence>MYRPPRGPKATKFAHRWIGPMRIVSDTRYENYLVRREDKNGELREFIAHISFLTTYHEPTDAIDVEVQLDYESQIERESDDAETGTIAGTTTAPTCAVTGATGKRRRQRAITSAEAWEDDSELLVEIRPMKTTKQSRTLRTRLWKSYGTPEDVYTGNEGPIKSTKYSRFTIIA</sequence>
<dbReference type="OrthoDB" id="127468at2759"/>
<reference evidence="2" key="1">
    <citation type="submission" date="2017-03" db="EMBL/GenBank/DDBJ databases">
        <title>Phytopthora megakarya and P. palmivora, two closely related causual agents of cacao black pod achieved similar genome size and gene model numbers by different mechanisms.</title>
        <authorList>
            <person name="Ali S."/>
            <person name="Shao J."/>
            <person name="Larry D.J."/>
            <person name="Kronmiller B."/>
            <person name="Shen D."/>
            <person name="Strem M.D."/>
            <person name="Melnick R.L."/>
            <person name="Guiltinan M.J."/>
            <person name="Tyler B.M."/>
            <person name="Meinhardt L.W."/>
            <person name="Bailey B.A."/>
        </authorList>
    </citation>
    <scope>NUCLEOTIDE SEQUENCE [LARGE SCALE GENOMIC DNA]</scope>
    <source>
        <strain evidence="2">zdho120</strain>
    </source>
</reference>
<name>A0A225W3C2_9STRA</name>